<dbReference type="InterPro" id="IPR011008">
    <property type="entry name" value="Dimeric_a/b-barrel"/>
</dbReference>
<sequence>MTVTDPVILYATFTATQGNAAQVAMLLSDYACEVRKEPGNLRFEALHRAELPESFFVFEEYADETAFQAHLNAPYGALFNAALTALIVEPHSVLTLLRRL</sequence>
<dbReference type="PANTHER" id="PTHR33336:SF15">
    <property type="entry name" value="ABM DOMAIN-CONTAINING PROTEIN"/>
    <property type="match status" value="1"/>
</dbReference>
<dbReference type="Gene3D" id="3.30.70.100">
    <property type="match status" value="1"/>
</dbReference>
<dbReference type="InterPro" id="IPR007138">
    <property type="entry name" value="ABM_dom"/>
</dbReference>
<protein>
    <recommendedName>
        <fullName evidence="1">ABM domain-containing protein</fullName>
    </recommendedName>
</protein>
<evidence type="ECO:0000259" key="1">
    <source>
        <dbReference type="PROSITE" id="PS51725"/>
    </source>
</evidence>
<evidence type="ECO:0000313" key="2">
    <source>
        <dbReference type="EMBL" id="KRG59361.1"/>
    </source>
</evidence>
<proteinExistence type="predicted"/>
<dbReference type="Proteomes" id="UP000050902">
    <property type="component" value="Unassembled WGS sequence"/>
</dbReference>
<organism evidence="2 3">
    <name type="scientific">Stenotrophomonas nitritireducens</name>
    <dbReference type="NCBI Taxonomy" id="83617"/>
    <lineage>
        <taxon>Bacteria</taxon>
        <taxon>Pseudomonadati</taxon>
        <taxon>Pseudomonadota</taxon>
        <taxon>Gammaproteobacteria</taxon>
        <taxon>Lysobacterales</taxon>
        <taxon>Lysobacteraceae</taxon>
        <taxon>Stenotrophomonas</taxon>
    </lineage>
</organism>
<keyword evidence="3" id="KW-1185">Reference proteome</keyword>
<evidence type="ECO:0000313" key="3">
    <source>
        <dbReference type="Proteomes" id="UP000050902"/>
    </source>
</evidence>
<reference evidence="2 3" key="1">
    <citation type="submission" date="2015-05" db="EMBL/GenBank/DDBJ databases">
        <title>Genome sequencing and analysis of members of genus Stenotrophomonas.</title>
        <authorList>
            <person name="Patil P.P."/>
            <person name="Midha S."/>
            <person name="Patil P.B."/>
        </authorList>
    </citation>
    <scope>NUCLEOTIDE SEQUENCE [LARGE SCALE GENOMIC DNA]</scope>
    <source>
        <strain evidence="2 3">DSM 12575</strain>
    </source>
</reference>
<name>A0ABR5NML3_9GAMM</name>
<dbReference type="Pfam" id="PF03992">
    <property type="entry name" value="ABM"/>
    <property type="match status" value="1"/>
</dbReference>
<comment type="caution">
    <text evidence="2">The sequence shown here is derived from an EMBL/GenBank/DDBJ whole genome shotgun (WGS) entry which is preliminary data.</text>
</comment>
<dbReference type="PANTHER" id="PTHR33336">
    <property type="entry name" value="QUINOL MONOOXYGENASE YGIN-RELATED"/>
    <property type="match status" value="1"/>
</dbReference>
<feature type="domain" description="ABM" evidence="1">
    <location>
        <begin position="7"/>
        <end position="100"/>
    </location>
</feature>
<dbReference type="RefSeq" id="WP_055770763.1">
    <property type="nucleotide sequence ID" value="NZ_LDJG01000005.1"/>
</dbReference>
<gene>
    <name evidence="2" type="ORF">ABB22_04490</name>
</gene>
<dbReference type="InterPro" id="IPR050744">
    <property type="entry name" value="AI-2_Isomerase_LsrG"/>
</dbReference>
<accession>A0ABR5NML3</accession>
<dbReference type="SUPFAM" id="SSF54909">
    <property type="entry name" value="Dimeric alpha+beta barrel"/>
    <property type="match status" value="1"/>
</dbReference>
<dbReference type="EMBL" id="LDJG01000005">
    <property type="protein sequence ID" value="KRG59361.1"/>
    <property type="molecule type" value="Genomic_DNA"/>
</dbReference>
<dbReference type="PROSITE" id="PS51725">
    <property type="entry name" value="ABM"/>
    <property type="match status" value="1"/>
</dbReference>